<keyword evidence="7 10" id="KW-1133">Transmembrane helix</keyword>
<evidence type="ECO:0000256" key="10">
    <source>
        <dbReference type="HAMAP-Rule" id="MF_01464"/>
    </source>
</evidence>
<dbReference type="InterPro" id="IPR022646">
    <property type="entry name" value="SecD/SecF_CS"/>
</dbReference>
<keyword evidence="6 10" id="KW-0653">Protein transport</keyword>
<dbReference type="InterPro" id="IPR022645">
    <property type="entry name" value="SecD/SecF_bac"/>
</dbReference>
<dbReference type="SUPFAM" id="SSF82866">
    <property type="entry name" value="Multidrug efflux transporter AcrB transmembrane domain"/>
    <property type="match status" value="1"/>
</dbReference>
<dbReference type="GO" id="GO:0043952">
    <property type="term" value="P:protein transport by the Sec complex"/>
    <property type="evidence" value="ECO:0007669"/>
    <property type="project" value="UniProtKB-UniRule"/>
</dbReference>
<dbReference type="Pfam" id="PF02355">
    <property type="entry name" value="SecD_SecF_C"/>
    <property type="match status" value="1"/>
</dbReference>
<dbReference type="Gene3D" id="1.20.1640.10">
    <property type="entry name" value="Multidrug efflux transporter AcrB transmembrane domain"/>
    <property type="match status" value="1"/>
</dbReference>
<evidence type="ECO:0000256" key="6">
    <source>
        <dbReference type="ARBA" id="ARBA00022927"/>
    </source>
</evidence>
<sequence>MQVFDSSRIYAFMRYKMVYFTLSALLVLASIFCLATRGLNYGIDFAGGTLVQVKYTNANAPIEQIREALNANEITKGASVTEFGGKDEVVIRYTNTSDDVSSDPALFVGNLLKNTGSLEVRRVDVVGPKVGAELRQKGIMALSVSIVLILIYVAFRFEWRFGIAAIISQAHDIIIALGVISFLRLDVNLDTLAALLTILGYSLNDTIIVFDRIREGVTDSKSNDLNKNIDESISATLSRTFMTSVSTLLAVLTLFFFGGDMIHGFSIIMIVGIVVGTASSIFIAAPSLVWFGFDISRYRAHLADKQRKKAEKEKLRALYEKGSV</sequence>
<keyword evidence="3 10" id="KW-1003">Cell membrane</keyword>
<feature type="transmembrane region" description="Helical" evidence="10">
    <location>
        <begin position="265"/>
        <end position="291"/>
    </location>
</feature>
<evidence type="ECO:0000256" key="1">
    <source>
        <dbReference type="ARBA" id="ARBA00004651"/>
    </source>
</evidence>
<evidence type="ECO:0000256" key="9">
    <source>
        <dbReference type="ARBA" id="ARBA00023136"/>
    </source>
</evidence>
<organism evidence="12 13">
    <name type="scientific">Candidatus Campylobacter infans</name>
    <dbReference type="NCBI Taxonomy" id="2561898"/>
    <lineage>
        <taxon>Bacteria</taxon>
        <taxon>Pseudomonadati</taxon>
        <taxon>Campylobacterota</taxon>
        <taxon>Epsilonproteobacteria</taxon>
        <taxon>Campylobacterales</taxon>
        <taxon>Campylobacteraceae</taxon>
        <taxon>Campylobacter</taxon>
    </lineage>
</organism>
<evidence type="ECO:0000256" key="2">
    <source>
        <dbReference type="ARBA" id="ARBA00022448"/>
    </source>
</evidence>
<keyword evidence="4" id="KW-0997">Cell inner membrane</keyword>
<dbReference type="GO" id="GO:0006605">
    <property type="term" value="P:protein targeting"/>
    <property type="evidence" value="ECO:0007669"/>
    <property type="project" value="UniProtKB-UniRule"/>
</dbReference>
<feature type="transmembrane region" description="Helical" evidence="10">
    <location>
        <begin position="17"/>
        <end position="35"/>
    </location>
</feature>
<dbReference type="GO" id="GO:0005886">
    <property type="term" value="C:plasma membrane"/>
    <property type="evidence" value="ECO:0007669"/>
    <property type="project" value="UniProtKB-SubCell"/>
</dbReference>
<dbReference type="PRINTS" id="PR01755">
    <property type="entry name" value="SECFTRNLCASE"/>
</dbReference>
<dbReference type="EMBL" id="CP049075">
    <property type="protein sequence ID" value="QLI05478.1"/>
    <property type="molecule type" value="Genomic_DNA"/>
</dbReference>
<feature type="domain" description="SSD" evidence="11">
    <location>
        <begin position="158"/>
        <end position="290"/>
    </location>
</feature>
<dbReference type="AlphaFoldDB" id="A0A7H9CJN3"/>
<name>A0A7H9CJN3_9BACT</name>
<keyword evidence="8 10" id="KW-0811">Translocation</keyword>
<dbReference type="InterPro" id="IPR005665">
    <property type="entry name" value="SecF_bac"/>
</dbReference>
<dbReference type="KEGG" id="cinf:CINF_0973"/>
<dbReference type="InterPro" id="IPR000731">
    <property type="entry name" value="SSD"/>
</dbReference>
<dbReference type="GO" id="GO:0015450">
    <property type="term" value="F:protein-transporting ATPase activity"/>
    <property type="evidence" value="ECO:0007669"/>
    <property type="project" value="InterPro"/>
</dbReference>
<gene>
    <name evidence="10 12" type="primary">secF</name>
    <name evidence="12" type="ORF">CINF_0973</name>
</gene>
<evidence type="ECO:0000259" key="11">
    <source>
        <dbReference type="PROSITE" id="PS50156"/>
    </source>
</evidence>
<keyword evidence="9 10" id="KW-0472">Membrane</keyword>
<keyword evidence="13" id="KW-1185">Reference proteome</keyword>
<evidence type="ECO:0000256" key="7">
    <source>
        <dbReference type="ARBA" id="ARBA00022989"/>
    </source>
</evidence>
<reference evidence="12 13" key="1">
    <citation type="submission" date="2020-02" db="EMBL/GenBank/DDBJ databases">
        <title>Complete genome sequence of the novel Campylobacter species Candidatus Campylobacter infans.</title>
        <authorList>
            <person name="Duim B."/>
            <person name="Zomer A."/>
            <person name="van der Graaf L."/>
            <person name="Wagenaar J."/>
        </authorList>
    </citation>
    <scope>NUCLEOTIDE SEQUENCE [LARGE SCALE GENOMIC DNA]</scope>
    <source>
        <strain evidence="12 13">19S00001</strain>
    </source>
</reference>
<keyword evidence="5 10" id="KW-0812">Transmembrane</keyword>
<comment type="subcellular location">
    <subcellularLocation>
        <location evidence="1 10">Cell membrane</location>
        <topology evidence="1 10">Multi-pass membrane protein</topology>
    </subcellularLocation>
</comment>
<proteinExistence type="inferred from homology"/>
<dbReference type="PROSITE" id="PS50156">
    <property type="entry name" value="SSD"/>
    <property type="match status" value="1"/>
</dbReference>
<feature type="transmembrane region" description="Helical" evidence="10">
    <location>
        <begin position="241"/>
        <end position="259"/>
    </location>
</feature>
<evidence type="ECO:0000256" key="5">
    <source>
        <dbReference type="ARBA" id="ARBA00022692"/>
    </source>
</evidence>
<evidence type="ECO:0000256" key="3">
    <source>
        <dbReference type="ARBA" id="ARBA00022475"/>
    </source>
</evidence>
<dbReference type="PANTHER" id="PTHR30081">
    <property type="entry name" value="PROTEIN-EXPORT MEMBRANE PROTEIN SEC"/>
    <property type="match status" value="1"/>
</dbReference>
<dbReference type="InterPro" id="IPR048634">
    <property type="entry name" value="SecD_SecF_C"/>
</dbReference>
<comment type="subunit">
    <text evidence="10">Forms a complex with SecD. Part of the essential Sec protein translocation apparatus which comprises SecA, SecYEG and auxiliary proteins SecDF. Other proteins may also be involved.</text>
</comment>
<evidence type="ECO:0000256" key="4">
    <source>
        <dbReference type="ARBA" id="ARBA00022519"/>
    </source>
</evidence>
<dbReference type="PANTHER" id="PTHR30081:SF8">
    <property type="entry name" value="PROTEIN TRANSLOCASE SUBUNIT SECF"/>
    <property type="match status" value="1"/>
</dbReference>
<dbReference type="NCBIfam" id="TIGR00966">
    <property type="entry name" value="transloc_SecF"/>
    <property type="match status" value="1"/>
</dbReference>
<keyword evidence="2 10" id="KW-0813">Transport</keyword>
<evidence type="ECO:0000313" key="12">
    <source>
        <dbReference type="EMBL" id="QLI05478.1"/>
    </source>
</evidence>
<dbReference type="NCBIfam" id="TIGR00916">
    <property type="entry name" value="2A0604s01"/>
    <property type="match status" value="1"/>
</dbReference>
<dbReference type="RefSeq" id="WP_179974693.1">
    <property type="nucleotide sequence ID" value="NZ_CP049075.1"/>
</dbReference>
<comment type="function">
    <text evidence="10">Part of the Sec protein translocase complex. Interacts with the SecYEG preprotein conducting channel. SecDF uses the proton motive force (PMF) to complete protein translocation after the ATP-dependent function of SecA.</text>
</comment>
<protein>
    <recommendedName>
        <fullName evidence="10">Protein-export membrane protein SecF</fullName>
    </recommendedName>
</protein>
<feature type="transmembrane region" description="Helical" evidence="10">
    <location>
        <begin position="138"/>
        <end position="155"/>
    </location>
</feature>
<dbReference type="GO" id="GO:0065002">
    <property type="term" value="P:intracellular protein transmembrane transport"/>
    <property type="evidence" value="ECO:0007669"/>
    <property type="project" value="UniProtKB-UniRule"/>
</dbReference>
<dbReference type="Proteomes" id="UP000509414">
    <property type="component" value="Chromosome"/>
</dbReference>
<accession>A0A7H9CJN3</accession>
<dbReference type="HAMAP" id="MF_01464_B">
    <property type="entry name" value="SecF_B"/>
    <property type="match status" value="1"/>
</dbReference>
<dbReference type="InterPro" id="IPR055344">
    <property type="entry name" value="SecD_SecF_C_bact"/>
</dbReference>
<evidence type="ECO:0000256" key="8">
    <source>
        <dbReference type="ARBA" id="ARBA00023010"/>
    </source>
</evidence>
<dbReference type="InterPro" id="IPR022813">
    <property type="entry name" value="SecD/SecF_arch_bac"/>
</dbReference>
<evidence type="ECO:0000313" key="13">
    <source>
        <dbReference type="Proteomes" id="UP000509414"/>
    </source>
</evidence>
<comment type="caution">
    <text evidence="10">Lacks conserved residue(s) required for the propagation of feature annotation.</text>
</comment>
<comment type="similarity">
    <text evidence="10">Belongs to the SecD/SecF family. SecF subfamily.</text>
</comment>
<dbReference type="Pfam" id="PF07549">
    <property type="entry name" value="Sec_GG"/>
    <property type="match status" value="1"/>
</dbReference>